<evidence type="ECO:0000259" key="5">
    <source>
        <dbReference type="Pfam" id="PF12706"/>
    </source>
</evidence>
<evidence type="ECO:0000313" key="7">
    <source>
        <dbReference type="Proteomes" id="UP000659344"/>
    </source>
</evidence>
<name>A0ABQ1YS73_9BACL</name>
<evidence type="ECO:0000256" key="1">
    <source>
        <dbReference type="ARBA" id="ARBA00022801"/>
    </source>
</evidence>
<feature type="domain" description="Metallo-beta-lactamase" evidence="5">
    <location>
        <begin position="20"/>
        <end position="213"/>
    </location>
</feature>
<dbReference type="EMBL" id="BMFT01000004">
    <property type="protein sequence ID" value="GGH35610.1"/>
    <property type="molecule type" value="Genomic_DNA"/>
</dbReference>
<reference evidence="7" key="1">
    <citation type="journal article" date="2019" name="Int. J. Syst. Evol. Microbiol.">
        <title>The Global Catalogue of Microorganisms (GCM) 10K type strain sequencing project: providing services to taxonomists for standard genome sequencing and annotation.</title>
        <authorList>
            <consortium name="The Broad Institute Genomics Platform"/>
            <consortium name="The Broad Institute Genome Sequencing Center for Infectious Disease"/>
            <person name="Wu L."/>
            <person name="Ma J."/>
        </authorList>
    </citation>
    <scope>NUCLEOTIDE SEQUENCE [LARGE SCALE GENOMIC DNA]</scope>
    <source>
        <strain evidence="7">CGMCC 1.12769</strain>
    </source>
</reference>
<dbReference type="RefSeq" id="WP_188541846.1">
    <property type="nucleotide sequence ID" value="NZ_BMFT01000004.1"/>
</dbReference>
<dbReference type="InterPro" id="IPR036866">
    <property type="entry name" value="RibonucZ/Hydroxyglut_hydro"/>
</dbReference>
<keyword evidence="1" id="KW-0378">Hydrolase</keyword>
<dbReference type="Proteomes" id="UP000659344">
    <property type="component" value="Unassembled WGS sequence"/>
</dbReference>
<accession>A0ABQ1YS73</accession>
<evidence type="ECO:0000256" key="3">
    <source>
        <dbReference type="ARBA" id="ARBA00034301"/>
    </source>
</evidence>
<evidence type="ECO:0000256" key="2">
    <source>
        <dbReference type="ARBA" id="ARBA00034221"/>
    </source>
</evidence>
<dbReference type="Pfam" id="PF12706">
    <property type="entry name" value="Lactamase_B_2"/>
    <property type="match status" value="1"/>
</dbReference>
<dbReference type="SUPFAM" id="SSF56281">
    <property type="entry name" value="Metallo-hydrolase/oxidoreductase"/>
    <property type="match status" value="1"/>
</dbReference>
<dbReference type="PANTHER" id="PTHR43546:SF9">
    <property type="entry name" value="L-ASCORBATE-6-PHOSPHATE LACTONASE ULAG-RELATED"/>
    <property type="match status" value="1"/>
</dbReference>
<organism evidence="6 7">
    <name type="scientific">Paenibacillus segetis</name>
    <dbReference type="NCBI Taxonomy" id="1325360"/>
    <lineage>
        <taxon>Bacteria</taxon>
        <taxon>Bacillati</taxon>
        <taxon>Bacillota</taxon>
        <taxon>Bacilli</taxon>
        <taxon>Bacillales</taxon>
        <taxon>Paenibacillaceae</taxon>
        <taxon>Paenibacillus</taxon>
    </lineage>
</organism>
<dbReference type="InterPro" id="IPR050114">
    <property type="entry name" value="UPF0173_UPF0282_UlaG_hydrolase"/>
</dbReference>
<gene>
    <name evidence="6" type="ORF">GCM10008013_41980</name>
</gene>
<comment type="catalytic activity">
    <reaction evidence="4">
        <text>3',5'-cyclic UMP + H2O = UMP + H(+)</text>
        <dbReference type="Rhea" id="RHEA:70575"/>
        <dbReference type="ChEBI" id="CHEBI:15377"/>
        <dbReference type="ChEBI" id="CHEBI:15378"/>
        <dbReference type="ChEBI" id="CHEBI:57865"/>
        <dbReference type="ChEBI" id="CHEBI:184387"/>
    </reaction>
    <physiologicalReaction direction="left-to-right" evidence="4">
        <dbReference type="Rhea" id="RHEA:70576"/>
    </physiologicalReaction>
</comment>
<dbReference type="Gene3D" id="3.60.15.10">
    <property type="entry name" value="Ribonuclease Z/Hydroxyacylglutathione hydrolase-like"/>
    <property type="match status" value="1"/>
</dbReference>
<evidence type="ECO:0000313" key="6">
    <source>
        <dbReference type="EMBL" id="GGH35610.1"/>
    </source>
</evidence>
<comment type="catalytic activity">
    <reaction evidence="2">
        <text>3',5'-cyclic CMP + H2O = CMP + H(+)</text>
        <dbReference type="Rhea" id="RHEA:72675"/>
        <dbReference type="ChEBI" id="CHEBI:15377"/>
        <dbReference type="ChEBI" id="CHEBI:15378"/>
        <dbReference type="ChEBI" id="CHEBI:58003"/>
        <dbReference type="ChEBI" id="CHEBI:60377"/>
    </reaction>
    <physiologicalReaction direction="left-to-right" evidence="2">
        <dbReference type="Rhea" id="RHEA:72676"/>
    </physiologicalReaction>
</comment>
<dbReference type="PANTHER" id="PTHR43546">
    <property type="entry name" value="UPF0173 METAL-DEPENDENT HYDROLASE MJ1163-RELATED"/>
    <property type="match status" value="1"/>
</dbReference>
<sequence>MKLQLVRHATLWLNYGGLQFLIDPMLGEAGAYPPITNSANDKRNPLVPLPLSVDHWLNPDAVIVTHLHNDHWDPEAVEKLPKSTPILCQLGDDSVFHSAGFEQVIPIVDQLNRLGVILTRTGGRHGEGEIGQLMGNVSGFILQADGEPTLYIAGDTIWCPEVRSAVDTYHPDMTIVNAGGARFTVGDPITMDDHDVVSLCRYAPDTNVIAVHMDAINHCLVTRSDLLRRLELEKLTHQVLIPEDGQWIE</sequence>
<evidence type="ECO:0000256" key="4">
    <source>
        <dbReference type="ARBA" id="ARBA00048505"/>
    </source>
</evidence>
<comment type="caution">
    <text evidence="6">The sequence shown here is derived from an EMBL/GenBank/DDBJ whole genome shotgun (WGS) entry which is preliminary data.</text>
</comment>
<proteinExistence type="predicted"/>
<keyword evidence="7" id="KW-1185">Reference proteome</keyword>
<protein>
    <recommendedName>
        <fullName evidence="5">Metallo-beta-lactamase domain-containing protein</fullName>
    </recommendedName>
</protein>
<comment type="function">
    <text evidence="3">Counteracts the endogenous Pycsar antiviral defense system. Phosphodiesterase that enables metal-dependent hydrolysis of host cyclic nucleotide Pycsar defense signals such as cCMP and cUMP.</text>
</comment>
<dbReference type="InterPro" id="IPR001279">
    <property type="entry name" value="Metallo-B-lactamas"/>
</dbReference>